<dbReference type="OrthoDB" id="10250320at2759"/>
<protein>
    <recommendedName>
        <fullName evidence="1">Cyclin N-terminal domain-containing protein</fullName>
    </recommendedName>
</protein>
<sequence>MSDREALRIFSRQPVSEEMISFLASTTSSVIQVKTPKPQKMSMNDSNLLINPVGKTHVPLTVFIKKLIKYSNVQTPTLMASLIYLNKLRNILPANAVGMETTRHRIFLGSLILSAKSLNDSSPMNKHWTKYTDGLLSIEEVNMAERELIGLLKWDINVKEDELIMVLQPFLTSIKNSIRKKHQDECNAKINYYRLSNTYKCTGSRSNSSTSISSIKSSLSLNSSQSSLSLHSNSSSSYNLSSFDEQDENISLSKQGRIPLSGKSVNTLNIPTENEKAKFMYSNYNQSGINVINNGRILV</sequence>
<dbReference type="GO" id="GO:0000307">
    <property type="term" value="C:cyclin-dependent protein kinase holoenzyme complex"/>
    <property type="evidence" value="ECO:0007669"/>
    <property type="project" value="UniProtKB-ARBA"/>
</dbReference>
<evidence type="ECO:0000313" key="3">
    <source>
        <dbReference type="Proteomes" id="UP000054251"/>
    </source>
</evidence>
<feature type="domain" description="Cyclin N-terminal" evidence="1">
    <location>
        <begin position="50"/>
        <end position="157"/>
    </location>
</feature>
<dbReference type="PANTHER" id="PTHR15615">
    <property type="match status" value="1"/>
</dbReference>
<dbReference type="Pfam" id="PF00134">
    <property type="entry name" value="Cyclin_N"/>
    <property type="match status" value="1"/>
</dbReference>
<proteinExistence type="predicted"/>
<dbReference type="AlphaFoldDB" id="A0A0V1PZI3"/>
<dbReference type="PIRSF" id="PIRSF016511">
    <property type="entry name" value="Cyclin_Pcl"/>
    <property type="match status" value="1"/>
</dbReference>
<keyword evidence="3" id="KW-1185">Reference proteome</keyword>
<dbReference type="CDD" id="cd20557">
    <property type="entry name" value="CYCLIN_ScPCL1-like"/>
    <property type="match status" value="1"/>
</dbReference>
<comment type="caution">
    <text evidence="2">The sequence shown here is derived from an EMBL/GenBank/DDBJ whole genome shotgun (WGS) entry which is preliminary data.</text>
</comment>
<dbReference type="GO" id="GO:0019901">
    <property type="term" value="F:protein kinase binding"/>
    <property type="evidence" value="ECO:0007669"/>
    <property type="project" value="InterPro"/>
</dbReference>
<dbReference type="EMBL" id="LMYN01000056">
    <property type="protein sequence ID" value="KSA01343.1"/>
    <property type="molecule type" value="Genomic_DNA"/>
</dbReference>
<dbReference type="PANTHER" id="PTHR15615:SF10">
    <property type="entry name" value="PHO85 CYCLIN-2-RELATED"/>
    <property type="match status" value="1"/>
</dbReference>
<dbReference type="InterPro" id="IPR013922">
    <property type="entry name" value="Cyclin_PHO80-like"/>
</dbReference>
<dbReference type="RefSeq" id="XP_015467445.1">
    <property type="nucleotide sequence ID" value="XM_015611737.1"/>
</dbReference>
<organism evidence="2 3">
    <name type="scientific">Debaryomyces fabryi</name>
    <dbReference type="NCBI Taxonomy" id="58627"/>
    <lineage>
        <taxon>Eukaryota</taxon>
        <taxon>Fungi</taxon>
        <taxon>Dikarya</taxon>
        <taxon>Ascomycota</taxon>
        <taxon>Saccharomycotina</taxon>
        <taxon>Pichiomycetes</taxon>
        <taxon>Debaryomycetaceae</taxon>
        <taxon>Debaryomyces</taxon>
    </lineage>
</organism>
<name>A0A0V1PZI3_9ASCO</name>
<evidence type="ECO:0000259" key="1">
    <source>
        <dbReference type="Pfam" id="PF00134"/>
    </source>
</evidence>
<reference evidence="2 3" key="1">
    <citation type="submission" date="2015-11" db="EMBL/GenBank/DDBJ databases">
        <title>The genome of Debaryomyces fabryi.</title>
        <authorList>
            <person name="Tafer H."/>
            <person name="Lopandic K."/>
        </authorList>
    </citation>
    <scope>NUCLEOTIDE SEQUENCE [LARGE SCALE GENOMIC DNA]</scope>
    <source>
        <strain evidence="2 3">CBS 789</strain>
    </source>
</reference>
<dbReference type="Gene3D" id="1.10.472.10">
    <property type="entry name" value="Cyclin-like"/>
    <property type="match status" value="1"/>
</dbReference>
<gene>
    <name evidence="2" type="ORF">AC631_02908</name>
</gene>
<dbReference type="GO" id="GO:0005634">
    <property type="term" value="C:nucleus"/>
    <property type="evidence" value="ECO:0007669"/>
    <property type="project" value="TreeGrafter"/>
</dbReference>
<accession>A0A0V1PZI3</accession>
<dbReference type="SUPFAM" id="SSF47954">
    <property type="entry name" value="Cyclin-like"/>
    <property type="match status" value="1"/>
</dbReference>
<evidence type="ECO:0000313" key="2">
    <source>
        <dbReference type="EMBL" id="KSA01343.1"/>
    </source>
</evidence>
<dbReference type="InterPro" id="IPR036915">
    <property type="entry name" value="Cyclin-like_sf"/>
</dbReference>
<dbReference type="GO" id="GO:0016538">
    <property type="term" value="F:cyclin-dependent protein serine/threonine kinase regulator activity"/>
    <property type="evidence" value="ECO:0007669"/>
    <property type="project" value="TreeGrafter"/>
</dbReference>
<dbReference type="InterPro" id="IPR006671">
    <property type="entry name" value="Cyclin_N"/>
</dbReference>
<dbReference type="Proteomes" id="UP000054251">
    <property type="component" value="Unassembled WGS sequence"/>
</dbReference>
<dbReference type="GO" id="GO:0051726">
    <property type="term" value="P:regulation of cell cycle"/>
    <property type="evidence" value="ECO:0007669"/>
    <property type="project" value="InterPro"/>
</dbReference>
<dbReference type="GeneID" id="26839917"/>
<dbReference type="InterPro" id="IPR012104">
    <property type="entry name" value="PHO85_cyclin_1/2/9"/>
</dbReference>